<dbReference type="InterPro" id="IPR014710">
    <property type="entry name" value="RmlC-like_jellyroll"/>
</dbReference>
<evidence type="ECO:0000313" key="4">
    <source>
        <dbReference type="Proteomes" id="UP001596328"/>
    </source>
</evidence>
<organism evidence="3 4">
    <name type="scientific">Halobium palmae</name>
    <dbReference type="NCBI Taxonomy" id="1776492"/>
    <lineage>
        <taxon>Archaea</taxon>
        <taxon>Methanobacteriati</taxon>
        <taxon>Methanobacteriota</taxon>
        <taxon>Stenosarchaea group</taxon>
        <taxon>Halobacteria</taxon>
        <taxon>Halobacteriales</taxon>
        <taxon>Haloferacaceae</taxon>
        <taxon>Halobium</taxon>
    </lineage>
</organism>
<accession>A0ABD5RYA6</accession>
<dbReference type="AlphaFoldDB" id="A0ABD5RYA6"/>
<gene>
    <name evidence="3" type="ORF">ACFQE1_04980</name>
</gene>
<evidence type="ECO:0000256" key="1">
    <source>
        <dbReference type="SAM" id="MobiDB-lite"/>
    </source>
</evidence>
<proteinExistence type="predicted"/>
<feature type="region of interest" description="Disordered" evidence="1">
    <location>
        <begin position="1"/>
        <end position="32"/>
    </location>
</feature>
<dbReference type="SUPFAM" id="SSF51182">
    <property type="entry name" value="RmlC-like cupins"/>
    <property type="match status" value="1"/>
</dbReference>
<dbReference type="Proteomes" id="UP001596328">
    <property type="component" value="Unassembled WGS sequence"/>
</dbReference>
<dbReference type="Pfam" id="PF07883">
    <property type="entry name" value="Cupin_2"/>
    <property type="match status" value="1"/>
</dbReference>
<name>A0ABD5RYA6_9EURY</name>
<dbReference type="InterPro" id="IPR011051">
    <property type="entry name" value="RmlC_Cupin_sf"/>
</dbReference>
<sequence>MDSRSDRHSFAGSGRPPRSDSGGYPNVIEDPSTGASITFLERGVDERGAYLLMDGVLPPGTESGPARLHPRAEVHAEVVAGRADVTVRGEPHALLPGESLYIAAGEPHSIRNGGAGTLVVRTTLRPPGEFEAAVRALYEAGAGGQPDFFAAATVLSYYRADLRLAGVPWWLQRPLLSVLAGIATMLGRNPLE</sequence>
<comment type="caution">
    <text evidence="3">The sequence shown here is derived from an EMBL/GenBank/DDBJ whole genome shotgun (WGS) entry which is preliminary data.</text>
</comment>
<reference evidence="3 4" key="1">
    <citation type="journal article" date="2019" name="Int. J. Syst. Evol. Microbiol.">
        <title>The Global Catalogue of Microorganisms (GCM) 10K type strain sequencing project: providing services to taxonomists for standard genome sequencing and annotation.</title>
        <authorList>
            <consortium name="The Broad Institute Genomics Platform"/>
            <consortium name="The Broad Institute Genome Sequencing Center for Infectious Disease"/>
            <person name="Wu L."/>
            <person name="Ma J."/>
        </authorList>
    </citation>
    <scope>NUCLEOTIDE SEQUENCE [LARGE SCALE GENOMIC DNA]</scope>
    <source>
        <strain evidence="3 4">NBRC 111368</strain>
    </source>
</reference>
<dbReference type="InterPro" id="IPR013096">
    <property type="entry name" value="Cupin_2"/>
</dbReference>
<protein>
    <submittedName>
        <fullName evidence="3">Cupin domain-containing protein</fullName>
    </submittedName>
</protein>
<dbReference type="EMBL" id="JBHSWU010000042">
    <property type="protein sequence ID" value="MFC6723742.1"/>
    <property type="molecule type" value="Genomic_DNA"/>
</dbReference>
<dbReference type="Gene3D" id="2.60.120.10">
    <property type="entry name" value="Jelly Rolls"/>
    <property type="match status" value="1"/>
</dbReference>
<evidence type="ECO:0000313" key="3">
    <source>
        <dbReference type="EMBL" id="MFC6723742.1"/>
    </source>
</evidence>
<keyword evidence="4" id="KW-1185">Reference proteome</keyword>
<feature type="compositionally biased region" description="Low complexity" evidence="1">
    <location>
        <begin position="12"/>
        <end position="23"/>
    </location>
</feature>
<feature type="domain" description="Cupin type-2" evidence="2">
    <location>
        <begin position="56"/>
        <end position="119"/>
    </location>
</feature>
<evidence type="ECO:0000259" key="2">
    <source>
        <dbReference type="Pfam" id="PF07883"/>
    </source>
</evidence>